<dbReference type="Pfam" id="PF02847">
    <property type="entry name" value="MA3"/>
    <property type="match status" value="1"/>
</dbReference>
<dbReference type="InterPro" id="IPR016024">
    <property type="entry name" value="ARM-type_fold"/>
</dbReference>
<dbReference type="GO" id="GO:0016281">
    <property type="term" value="C:eukaryotic translation initiation factor 4F complex"/>
    <property type="evidence" value="ECO:0007669"/>
    <property type="project" value="TreeGrafter"/>
</dbReference>
<evidence type="ECO:0000313" key="6">
    <source>
        <dbReference type="EMBL" id="KAK7269315.1"/>
    </source>
</evidence>
<dbReference type="PROSITE" id="PS51366">
    <property type="entry name" value="MI"/>
    <property type="match status" value="2"/>
</dbReference>
<protein>
    <recommendedName>
        <fullName evidence="5">MI domain-containing protein</fullName>
    </recommendedName>
</protein>
<keyword evidence="3" id="KW-0810">Translation regulation</keyword>
<dbReference type="Gene3D" id="1.25.40.180">
    <property type="match status" value="5"/>
</dbReference>
<dbReference type="PANTHER" id="PTHR23253:SF53">
    <property type="entry name" value="EUKARYOTIC TRANSLATION INITIATION FACTOR ISOFORM 4G-1"/>
    <property type="match status" value="1"/>
</dbReference>
<comment type="caution">
    <text evidence="6">The sequence shown here is derived from an EMBL/GenBank/DDBJ whole genome shotgun (WGS) entry which is preliminary data.</text>
</comment>
<reference evidence="6 7" key="1">
    <citation type="submission" date="2024-01" db="EMBL/GenBank/DDBJ databases">
        <title>The genomes of 5 underutilized Papilionoideae crops provide insights into root nodulation and disease resistanc.</title>
        <authorList>
            <person name="Yuan L."/>
        </authorList>
    </citation>
    <scope>NUCLEOTIDE SEQUENCE [LARGE SCALE GENOMIC DNA]</scope>
    <source>
        <strain evidence="6">ZHUSHIDOU_FW_LH</strain>
        <tissue evidence="6">Leaf</tissue>
    </source>
</reference>
<gene>
    <name evidence="6" type="ORF">RIF29_22039</name>
</gene>
<dbReference type="InterPro" id="IPR003890">
    <property type="entry name" value="MIF4G-like_typ-3"/>
</dbReference>
<dbReference type="PANTHER" id="PTHR23253">
    <property type="entry name" value="EUKARYOTIC TRANSLATION INITIATION FACTOR 4 GAMMA"/>
    <property type="match status" value="1"/>
</dbReference>
<name>A0AAN9F6E3_CROPI</name>
<feature type="domain" description="MI" evidence="5">
    <location>
        <begin position="62"/>
        <end position="187"/>
    </location>
</feature>
<dbReference type="InterPro" id="IPR003891">
    <property type="entry name" value="Initiation_fac_eIF4g_MI"/>
</dbReference>
<dbReference type="GO" id="GO:0003743">
    <property type="term" value="F:translation initiation factor activity"/>
    <property type="evidence" value="ECO:0007669"/>
    <property type="project" value="UniProtKB-KW"/>
</dbReference>
<evidence type="ECO:0000256" key="2">
    <source>
        <dbReference type="ARBA" id="ARBA00022540"/>
    </source>
</evidence>
<dbReference type="GO" id="GO:0003729">
    <property type="term" value="F:mRNA binding"/>
    <property type="evidence" value="ECO:0007669"/>
    <property type="project" value="TreeGrafter"/>
</dbReference>
<organism evidence="6 7">
    <name type="scientific">Crotalaria pallida</name>
    <name type="common">Smooth rattlebox</name>
    <name type="synonym">Crotalaria striata</name>
    <dbReference type="NCBI Taxonomy" id="3830"/>
    <lineage>
        <taxon>Eukaryota</taxon>
        <taxon>Viridiplantae</taxon>
        <taxon>Streptophyta</taxon>
        <taxon>Embryophyta</taxon>
        <taxon>Tracheophyta</taxon>
        <taxon>Spermatophyta</taxon>
        <taxon>Magnoliopsida</taxon>
        <taxon>eudicotyledons</taxon>
        <taxon>Gunneridae</taxon>
        <taxon>Pentapetalae</taxon>
        <taxon>rosids</taxon>
        <taxon>fabids</taxon>
        <taxon>Fabales</taxon>
        <taxon>Fabaceae</taxon>
        <taxon>Papilionoideae</taxon>
        <taxon>50 kb inversion clade</taxon>
        <taxon>genistoids sensu lato</taxon>
        <taxon>core genistoids</taxon>
        <taxon>Crotalarieae</taxon>
        <taxon>Crotalaria</taxon>
    </lineage>
</organism>
<keyword evidence="2" id="KW-0396">Initiation factor</keyword>
<dbReference type="AlphaFoldDB" id="A0AAN9F6E3"/>
<evidence type="ECO:0000256" key="3">
    <source>
        <dbReference type="ARBA" id="ARBA00022845"/>
    </source>
</evidence>
<dbReference type="Pfam" id="PF02854">
    <property type="entry name" value="MIF4G"/>
    <property type="match status" value="1"/>
</dbReference>
<evidence type="ECO:0000256" key="4">
    <source>
        <dbReference type="ARBA" id="ARBA00022917"/>
    </source>
</evidence>
<dbReference type="EMBL" id="JAYWIO010000004">
    <property type="protein sequence ID" value="KAK7269315.1"/>
    <property type="molecule type" value="Genomic_DNA"/>
</dbReference>
<keyword evidence="4" id="KW-0648">Protein biosynthesis</keyword>
<keyword evidence="7" id="KW-1185">Reference proteome</keyword>
<proteinExistence type="inferred from homology"/>
<dbReference type="Proteomes" id="UP001372338">
    <property type="component" value="Unassembled WGS sequence"/>
</dbReference>
<feature type="domain" description="MI" evidence="5">
    <location>
        <begin position="445"/>
        <end position="570"/>
    </location>
</feature>
<dbReference type="SUPFAM" id="SSF48371">
    <property type="entry name" value="ARM repeat"/>
    <property type="match status" value="4"/>
</dbReference>
<evidence type="ECO:0000256" key="1">
    <source>
        <dbReference type="ARBA" id="ARBA00005775"/>
    </source>
</evidence>
<evidence type="ECO:0000313" key="7">
    <source>
        <dbReference type="Proteomes" id="UP001372338"/>
    </source>
</evidence>
<dbReference type="GO" id="GO:0006417">
    <property type="term" value="P:regulation of translation"/>
    <property type="evidence" value="ECO:0007669"/>
    <property type="project" value="UniProtKB-KW"/>
</dbReference>
<accession>A0AAN9F6E3</accession>
<sequence>MVTGITTANMLKEVIRILFNKAVKDPTLCSMYSQLLCDLNSKLPPLPTDKPGDQEITVKRVLLKIVCEKGLRRLEEPIMNLEIIRFVVEQLISPACCPEIVMESIILALNKSPPQVKEAADFVGILITDGILSDWDIKRGCLLFAGSMVDRGTTVDLLEAPSNFGEMIGKLVLAGCLDFNAVREILKKVHSDRFRLVIIENVVKKVVQAEPSAADENVEALCEFFNTIGKQVDGSPKSSRLINDMHFKGDQMMVTGITTASMLKEVVIVIFNKAVEDPTLCHTYSQLLCDLNSKLPQLPSEQQRVGQEITVKSVLSNILPTVLKKPMINLEIIRFVGELWKQDMVPLNVLDDVMRRICEHCNPSDESVEALCDLFYNKNMRFGENRILINFLWCAKKNYSNHLEELRTNPEIAPRVRFRVHDVLLLFANSPFRCAVLDAESYTDDDHRKIVSFLEKYFSPSGLDNVVDEFLEELIDPACYPEIVLESIILAQNKSPPQVKAAVDFLQLLITEEILSDLDIKRGCLLFAGSMVDCDTARDLPEAPSNFGHIIGKLVLAGGLNFKAVREILNKVHSDKFRCVIMENAAKVISLNDLTAFLSY</sequence>
<comment type="similarity">
    <text evidence="1">Belongs to the eukaryotic initiation factor 4G family.</text>
</comment>
<evidence type="ECO:0000259" key="5">
    <source>
        <dbReference type="PROSITE" id="PS51366"/>
    </source>
</evidence>